<dbReference type="PANTHER" id="PTHR44591:SF3">
    <property type="entry name" value="RESPONSE REGULATORY DOMAIN-CONTAINING PROTEIN"/>
    <property type="match status" value="1"/>
</dbReference>
<evidence type="ECO:0000256" key="2">
    <source>
        <dbReference type="PROSITE-ProRule" id="PRU00169"/>
    </source>
</evidence>
<dbReference type="RefSeq" id="WP_344804679.1">
    <property type="nucleotide sequence ID" value="NZ_BAABBO010000007.1"/>
</dbReference>
<dbReference type="InterPro" id="IPR011006">
    <property type="entry name" value="CheY-like_superfamily"/>
</dbReference>
<proteinExistence type="predicted"/>
<reference evidence="5" key="1">
    <citation type="journal article" date="2019" name="Int. J. Syst. Evol. Microbiol.">
        <title>The Global Catalogue of Microorganisms (GCM) 10K type strain sequencing project: providing services to taxonomists for standard genome sequencing and annotation.</title>
        <authorList>
            <consortium name="The Broad Institute Genomics Platform"/>
            <consortium name="The Broad Institute Genome Sequencing Center for Infectious Disease"/>
            <person name="Wu L."/>
            <person name="Ma J."/>
        </authorList>
    </citation>
    <scope>NUCLEOTIDE SEQUENCE [LARGE SCALE GENOMIC DNA]</scope>
    <source>
        <strain evidence="5">JCM 17555</strain>
    </source>
</reference>
<keyword evidence="5" id="KW-1185">Reference proteome</keyword>
<protein>
    <submittedName>
        <fullName evidence="4">Response regulator</fullName>
    </submittedName>
</protein>
<evidence type="ECO:0000313" key="4">
    <source>
        <dbReference type="EMBL" id="GAA3956568.1"/>
    </source>
</evidence>
<keyword evidence="1 2" id="KW-0597">Phosphoprotein</keyword>
<dbReference type="InterPro" id="IPR001789">
    <property type="entry name" value="Sig_transdc_resp-reg_receiver"/>
</dbReference>
<dbReference type="InterPro" id="IPR050595">
    <property type="entry name" value="Bact_response_regulator"/>
</dbReference>
<dbReference type="Proteomes" id="UP001501337">
    <property type="component" value="Unassembled WGS sequence"/>
</dbReference>
<evidence type="ECO:0000259" key="3">
    <source>
        <dbReference type="PROSITE" id="PS50110"/>
    </source>
</evidence>
<dbReference type="Gene3D" id="3.40.50.2300">
    <property type="match status" value="1"/>
</dbReference>
<dbReference type="SMART" id="SM00448">
    <property type="entry name" value="REC"/>
    <property type="match status" value="1"/>
</dbReference>
<name>A0ABP7NYF7_9GAMM</name>
<organism evidence="4 5">
    <name type="scientific">Allohahella marinimesophila</name>
    <dbReference type="NCBI Taxonomy" id="1054972"/>
    <lineage>
        <taxon>Bacteria</taxon>
        <taxon>Pseudomonadati</taxon>
        <taxon>Pseudomonadota</taxon>
        <taxon>Gammaproteobacteria</taxon>
        <taxon>Oceanospirillales</taxon>
        <taxon>Hahellaceae</taxon>
        <taxon>Allohahella</taxon>
    </lineage>
</organism>
<sequence length="130" mass="14384">MKPLKKVLHVEDDPSIRTIARLAIEVVGGLTLLSCEDGRSALVQVEEFSPDLILLDVMLPDMDGPAILKALQAQMDLAQTPVLFMTAKVHKTELNRFQALGAFGVIPKPFDPMTLAQTLREHHKRFHSGC</sequence>
<dbReference type="PROSITE" id="PS50110">
    <property type="entry name" value="RESPONSE_REGULATORY"/>
    <property type="match status" value="1"/>
</dbReference>
<evidence type="ECO:0000313" key="5">
    <source>
        <dbReference type="Proteomes" id="UP001501337"/>
    </source>
</evidence>
<gene>
    <name evidence="4" type="ORF">GCM10022278_13900</name>
</gene>
<dbReference type="SUPFAM" id="SSF52172">
    <property type="entry name" value="CheY-like"/>
    <property type="match status" value="1"/>
</dbReference>
<dbReference type="PANTHER" id="PTHR44591">
    <property type="entry name" value="STRESS RESPONSE REGULATOR PROTEIN 1"/>
    <property type="match status" value="1"/>
</dbReference>
<dbReference type="Pfam" id="PF00072">
    <property type="entry name" value="Response_reg"/>
    <property type="match status" value="1"/>
</dbReference>
<feature type="modified residue" description="4-aspartylphosphate" evidence="2">
    <location>
        <position position="56"/>
    </location>
</feature>
<comment type="caution">
    <text evidence="4">The sequence shown here is derived from an EMBL/GenBank/DDBJ whole genome shotgun (WGS) entry which is preliminary data.</text>
</comment>
<feature type="domain" description="Response regulatory" evidence="3">
    <location>
        <begin position="6"/>
        <end position="123"/>
    </location>
</feature>
<evidence type="ECO:0000256" key="1">
    <source>
        <dbReference type="ARBA" id="ARBA00022553"/>
    </source>
</evidence>
<dbReference type="EMBL" id="BAABBO010000007">
    <property type="protein sequence ID" value="GAA3956568.1"/>
    <property type="molecule type" value="Genomic_DNA"/>
</dbReference>
<accession>A0ABP7NYF7</accession>